<keyword evidence="1" id="KW-0812">Transmembrane</keyword>
<protein>
    <submittedName>
        <fullName evidence="2">Cell wall endopeptidase, family M23/M37</fullName>
    </submittedName>
</protein>
<reference evidence="2" key="1">
    <citation type="submission" date="2021-05" db="EMBL/GenBank/DDBJ databases">
        <authorList>
            <person name="Arsene-Ploetze F."/>
        </authorList>
    </citation>
    <scope>NUCLEOTIDE SEQUENCE</scope>
    <source>
        <strain evidence="2">DSM 42138</strain>
    </source>
</reference>
<sequence>MAQIHWSIDVSVRPAPFGRISLGEVALGYWAGAPLWAALTVGALTLFDVRIRRWRGPKHA</sequence>
<comment type="caution">
    <text evidence="2">The sequence shown here is derived from an EMBL/GenBank/DDBJ whole genome shotgun (WGS) entry which is preliminary data.</text>
</comment>
<feature type="transmembrane region" description="Helical" evidence="1">
    <location>
        <begin position="27"/>
        <end position="49"/>
    </location>
</feature>
<keyword evidence="1" id="KW-1133">Transmembrane helix</keyword>
<accession>A0A9W4DMI8</accession>
<organism evidence="2 3">
    <name type="scientific">Actinacidiphila cocklensis</name>
    <dbReference type="NCBI Taxonomy" id="887465"/>
    <lineage>
        <taxon>Bacteria</taxon>
        <taxon>Bacillati</taxon>
        <taxon>Actinomycetota</taxon>
        <taxon>Actinomycetes</taxon>
        <taxon>Kitasatosporales</taxon>
        <taxon>Streptomycetaceae</taxon>
        <taxon>Actinacidiphila</taxon>
    </lineage>
</organism>
<dbReference type="Proteomes" id="UP001152519">
    <property type="component" value="Unassembled WGS sequence"/>
</dbReference>
<dbReference type="AlphaFoldDB" id="A0A9W4DMI8"/>
<evidence type="ECO:0000313" key="2">
    <source>
        <dbReference type="EMBL" id="CAG6392358.1"/>
    </source>
</evidence>
<dbReference type="EMBL" id="CAJSLV010000044">
    <property type="protein sequence ID" value="CAG6392358.1"/>
    <property type="molecule type" value="Genomic_DNA"/>
</dbReference>
<proteinExistence type="predicted"/>
<name>A0A9W4DMI8_9ACTN</name>
<evidence type="ECO:0000256" key="1">
    <source>
        <dbReference type="SAM" id="Phobius"/>
    </source>
</evidence>
<keyword evidence="1" id="KW-0472">Membrane</keyword>
<keyword evidence="3" id="KW-1185">Reference proteome</keyword>
<evidence type="ECO:0000313" key="3">
    <source>
        <dbReference type="Proteomes" id="UP001152519"/>
    </source>
</evidence>
<gene>
    <name evidence="2" type="ORF">SCOCK_160140</name>
</gene>